<evidence type="ECO:0000313" key="9">
    <source>
        <dbReference type="EMBL" id="KAK8930516.1"/>
    </source>
</evidence>
<keyword evidence="3" id="KW-0805">Transcription regulation</keyword>
<dbReference type="InterPro" id="IPR001005">
    <property type="entry name" value="SANT/Myb"/>
</dbReference>
<feature type="domain" description="Myb-like" evidence="7">
    <location>
        <begin position="9"/>
        <end position="70"/>
    </location>
</feature>
<proteinExistence type="predicted"/>
<dbReference type="PANTHER" id="PTHR47997">
    <property type="entry name" value="MYB DOMAIN PROTEIN 55"/>
    <property type="match status" value="1"/>
</dbReference>
<evidence type="ECO:0000256" key="6">
    <source>
        <dbReference type="ARBA" id="ARBA00023242"/>
    </source>
</evidence>
<organism evidence="9 10">
    <name type="scientific">Platanthera zijinensis</name>
    <dbReference type="NCBI Taxonomy" id="2320716"/>
    <lineage>
        <taxon>Eukaryota</taxon>
        <taxon>Viridiplantae</taxon>
        <taxon>Streptophyta</taxon>
        <taxon>Embryophyta</taxon>
        <taxon>Tracheophyta</taxon>
        <taxon>Spermatophyta</taxon>
        <taxon>Magnoliopsida</taxon>
        <taxon>Liliopsida</taxon>
        <taxon>Asparagales</taxon>
        <taxon>Orchidaceae</taxon>
        <taxon>Orchidoideae</taxon>
        <taxon>Orchideae</taxon>
        <taxon>Orchidinae</taxon>
        <taxon>Platanthera</taxon>
    </lineage>
</organism>
<dbReference type="InterPro" id="IPR017930">
    <property type="entry name" value="Myb_dom"/>
</dbReference>
<protein>
    <submittedName>
        <fullName evidence="9">Transcription factor MYB86</fullName>
    </submittedName>
</protein>
<dbReference type="EMBL" id="JBBWWQ010000014">
    <property type="protein sequence ID" value="KAK8930516.1"/>
    <property type="molecule type" value="Genomic_DNA"/>
</dbReference>
<keyword evidence="6" id="KW-0539">Nucleus</keyword>
<dbReference type="PROSITE" id="PS50090">
    <property type="entry name" value="MYB_LIKE"/>
    <property type="match status" value="1"/>
</dbReference>
<evidence type="ECO:0000259" key="8">
    <source>
        <dbReference type="PROSITE" id="PS51294"/>
    </source>
</evidence>
<keyword evidence="2" id="KW-0677">Repeat</keyword>
<evidence type="ECO:0000313" key="10">
    <source>
        <dbReference type="Proteomes" id="UP001418222"/>
    </source>
</evidence>
<evidence type="ECO:0000256" key="1">
    <source>
        <dbReference type="ARBA" id="ARBA00004123"/>
    </source>
</evidence>
<gene>
    <name evidence="9" type="primary">MYB86</name>
    <name evidence="9" type="ORF">KSP39_PZI016420</name>
</gene>
<evidence type="ECO:0000259" key="7">
    <source>
        <dbReference type="PROSITE" id="PS50090"/>
    </source>
</evidence>
<keyword evidence="5" id="KW-0804">Transcription</keyword>
<evidence type="ECO:0000256" key="2">
    <source>
        <dbReference type="ARBA" id="ARBA00022737"/>
    </source>
</evidence>
<dbReference type="GO" id="GO:0003677">
    <property type="term" value="F:DNA binding"/>
    <property type="evidence" value="ECO:0007669"/>
    <property type="project" value="UniProtKB-KW"/>
</dbReference>
<dbReference type="GO" id="GO:0005634">
    <property type="term" value="C:nucleus"/>
    <property type="evidence" value="ECO:0007669"/>
    <property type="project" value="UniProtKB-SubCell"/>
</dbReference>
<evidence type="ECO:0000256" key="5">
    <source>
        <dbReference type="ARBA" id="ARBA00023163"/>
    </source>
</evidence>
<reference evidence="9 10" key="1">
    <citation type="journal article" date="2022" name="Nat. Plants">
        <title>Genomes of leafy and leafless Platanthera orchids illuminate the evolution of mycoheterotrophy.</title>
        <authorList>
            <person name="Li M.H."/>
            <person name="Liu K.W."/>
            <person name="Li Z."/>
            <person name="Lu H.C."/>
            <person name="Ye Q.L."/>
            <person name="Zhang D."/>
            <person name="Wang J.Y."/>
            <person name="Li Y.F."/>
            <person name="Zhong Z.M."/>
            <person name="Liu X."/>
            <person name="Yu X."/>
            <person name="Liu D.K."/>
            <person name="Tu X.D."/>
            <person name="Liu B."/>
            <person name="Hao Y."/>
            <person name="Liao X.Y."/>
            <person name="Jiang Y.T."/>
            <person name="Sun W.H."/>
            <person name="Chen J."/>
            <person name="Chen Y.Q."/>
            <person name="Ai Y."/>
            <person name="Zhai J.W."/>
            <person name="Wu S.S."/>
            <person name="Zhou Z."/>
            <person name="Hsiao Y.Y."/>
            <person name="Wu W.L."/>
            <person name="Chen Y.Y."/>
            <person name="Lin Y.F."/>
            <person name="Hsu J.L."/>
            <person name="Li C.Y."/>
            <person name="Wang Z.W."/>
            <person name="Zhao X."/>
            <person name="Zhong W.Y."/>
            <person name="Ma X.K."/>
            <person name="Ma L."/>
            <person name="Huang J."/>
            <person name="Chen G.Z."/>
            <person name="Huang M.Z."/>
            <person name="Huang L."/>
            <person name="Peng D.H."/>
            <person name="Luo Y.B."/>
            <person name="Zou S.Q."/>
            <person name="Chen S.P."/>
            <person name="Lan S."/>
            <person name="Tsai W.C."/>
            <person name="Van de Peer Y."/>
            <person name="Liu Z.J."/>
        </authorList>
    </citation>
    <scope>NUCLEOTIDE SEQUENCE [LARGE SCALE GENOMIC DNA]</scope>
    <source>
        <strain evidence="9">Lor287</strain>
    </source>
</reference>
<sequence>MGHHSCCNQQKVKRGLWSPEEDEKLVNYITTHGYGCWSEVPGKAGLWAHIASHLPGRTDNEIKNYWNSWIKKKIIRKPINLPTPTSNSSIQNHLPTLMQAGFMTSINQLQPYHEINCYNSMLPSSLPFFVFDSGNGDGSVVGNQNYEPLQGLPPLPSAEGSNGCMTAGVDGTVAVGPTAGFVRDHEGDTGCASQECFDKSDLSEWIGTQHYEDLFIWDQDNESVCVVPQASTIDASFASFPFTL</sequence>
<dbReference type="InterPro" id="IPR009057">
    <property type="entry name" value="Homeodomain-like_sf"/>
</dbReference>
<dbReference type="InterPro" id="IPR051953">
    <property type="entry name" value="Plant_SW-associated_TFs"/>
</dbReference>
<dbReference type="PANTHER" id="PTHR47997:SF31">
    <property type="entry name" value="MYB TRANSCRIPTION FACTOR"/>
    <property type="match status" value="1"/>
</dbReference>
<keyword evidence="4" id="KW-0238">DNA-binding</keyword>
<comment type="caution">
    <text evidence="9">The sequence shown here is derived from an EMBL/GenBank/DDBJ whole genome shotgun (WGS) entry which is preliminary data.</text>
</comment>
<evidence type="ECO:0000256" key="3">
    <source>
        <dbReference type="ARBA" id="ARBA00023015"/>
    </source>
</evidence>
<name>A0AAP0B6C0_9ASPA</name>
<accession>A0AAP0B6C0</accession>
<dbReference type="AlphaFoldDB" id="A0AAP0B6C0"/>
<dbReference type="Gene3D" id="1.10.10.60">
    <property type="entry name" value="Homeodomain-like"/>
    <property type="match status" value="1"/>
</dbReference>
<dbReference type="SUPFAM" id="SSF46689">
    <property type="entry name" value="Homeodomain-like"/>
    <property type="match status" value="1"/>
</dbReference>
<dbReference type="Pfam" id="PF00249">
    <property type="entry name" value="Myb_DNA-binding"/>
    <property type="match status" value="1"/>
</dbReference>
<comment type="subcellular location">
    <subcellularLocation>
        <location evidence="1">Nucleus</location>
    </subcellularLocation>
</comment>
<dbReference type="CDD" id="cd00167">
    <property type="entry name" value="SANT"/>
    <property type="match status" value="1"/>
</dbReference>
<feature type="domain" description="HTH myb-type" evidence="8">
    <location>
        <begin position="9"/>
        <end position="74"/>
    </location>
</feature>
<evidence type="ECO:0000256" key="4">
    <source>
        <dbReference type="ARBA" id="ARBA00023125"/>
    </source>
</evidence>
<dbReference type="PROSITE" id="PS51294">
    <property type="entry name" value="HTH_MYB"/>
    <property type="match status" value="1"/>
</dbReference>
<dbReference type="Proteomes" id="UP001418222">
    <property type="component" value="Unassembled WGS sequence"/>
</dbReference>
<keyword evidence="10" id="KW-1185">Reference proteome</keyword>
<dbReference type="SMART" id="SM00717">
    <property type="entry name" value="SANT"/>
    <property type="match status" value="1"/>
</dbReference>